<gene>
    <name evidence="2" type="ORF">FJY75_08140</name>
</gene>
<dbReference type="Proteomes" id="UP000748308">
    <property type="component" value="Unassembled WGS sequence"/>
</dbReference>
<keyword evidence="1" id="KW-0472">Membrane</keyword>
<proteinExistence type="predicted"/>
<dbReference type="EMBL" id="VGIY01000192">
    <property type="protein sequence ID" value="MBM3317810.1"/>
    <property type="molecule type" value="Genomic_DNA"/>
</dbReference>
<name>A0A937X944_UNCEI</name>
<keyword evidence="1" id="KW-1133">Transmembrane helix</keyword>
<organism evidence="2 3">
    <name type="scientific">Eiseniibacteriota bacterium</name>
    <dbReference type="NCBI Taxonomy" id="2212470"/>
    <lineage>
        <taxon>Bacteria</taxon>
        <taxon>Candidatus Eiseniibacteriota</taxon>
    </lineage>
</organism>
<evidence type="ECO:0000313" key="3">
    <source>
        <dbReference type="Proteomes" id="UP000748308"/>
    </source>
</evidence>
<protein>
    <submittedName>
        <fullName evidence="2">Uncharacterized protein</fullName>
    </submittedName>
</protein>
<dbReference type="AlphaFoldDB" id="A0A937X944"/>
<keyword evidence="1" id="KW-0812">Transmembrane</keyword>
<feature type="transmembrane region" description="Helical" evidence="1">
    <location>
        <begin position="34"/>
        <end position="52"/>
    </location>
</feature>
<evidence type="ECO:0000313" key="2">
    <source>
        <dbReference type="EMBL" id="MBM3317810.1"/>
    </source>
</evidence>
<accession>A0A937X944</accession>
<comment type="caution">
    <text evidence="2">The sequence shown here is derived from an EMBL/GenBank/DDBJ whole genome shotgun (WGS) entry which is preliminary data.</text>
</comment>
<sequence>MKVWIRQIARLAGLTGACLMLAAGALLGLGVTTLVLRSLIVGVVLYVAVAILGRLAGETILGVAVEHCLKRRGAASLAAEAERAAPAGRSGVRAA</sequence>
<reference evidence="2" key="1">
    <citation type="submission" date="2019-03" db="EMBL/GenBank/DDBJ databases">
        <title>Lake Tanganyika Metagenome-Assembled Genomes (MAGs).</title>
        <authorList>
            <person name="Tran P."/>
        </authorList>
    </citation>
    <scope>NUCLEOTIDE SEQUENCE</scope>
    <source>
        <strain evidence="2">M_DeepCast_400m_m2_100</strain>
    </source>
</reference>
<evidence type="ECO:0000256" key="1">
    <source>
        <dbReference type="SAM" id="Phobius"/>
    </source>
</evidence>